<keyword evidence="1" id="KW-0808">Transferase</keyword>
<evidence type="ECO:0000313" key="1">
    <source>
        <dbReference type="EMBL" id="SON55553.1"/>
    </source>
</evidence>
<proteinExistence type="predicted"/>
<dbReference type="EMBL" id="LT960614">
    <property type="protein sequence ID" value="SON55553.1"/>
    <property type="molecule type" value="Genomic_DNA"/>
</dbReference>
<organism evidence="1 2">
    <name type="scientific">Hartmannibacter diazotrophicus</name>
    <dbReference type="NCBI Taxonomy" id="1482074"/>
    <lineage>
        <taxon>Bacteria</taxon>
        <taxon>Pseudomonadati</taxon>
        <taxon>Pseudomonadota</taxon>
        <taxon>Alphaproteobacteria</taxon>
        <taxon>Hyphomicrobiales</taxon>
        <taxon>Pleomorphomonadaceae</taxon>
        <taxon>Hartmannibacter</taxon>
    </lineage>
</organism>
<keyword evidence="2" id="KW-1185">Reference proteome</keyword>
<protein>
    <submittedName>
        <fullName evidence="1">Site-specific DNA methylase</fullName>
    </submittedName>
</protein>
<keyword evidence="1" id="KW-0489">Methyltransferase</keyword>
<dbReference type="GO" id="GO:0008168">
    <property type="term" value="F:methyltransferase activity"/>
    <property type="evidence" value="ECO:0007669"/>
    <property type="project" value="UniProtKB-KW"/>
</dbReference>
<dbReference type="GO" id="GO:0032259">
    <property type="term" value="P:methylation"/>
    <property type="evidence" value="ECO:0007669"/>
    <property type="project" value="UniProtKB-KW"/>
</dbReference>
<accession>A0A2C9D5M9</accession>
<dbReference type="AlphaFoldDB" id="A0A2C9D5M9"/>
<reference evidence="2" key="1">
    <citation type="submission" date="2017-09" db="EMBL/GenBank/DDBJ databases">
        <title>Genome sequence of Nannocystis excedens DSM 71.</title>
        <authorList>
            <person name="Blom J."/>
        </authorList>
    </citation>
    <scope>NUCLEOTIDE SEQUENCE [LARGE SCALE GENOMIC DNA]</scope>
    <source>
        <strain evidence="2">type strain: E19</strain>
    </source>
</reference>
<sequence>MFCDVKVASRKEFERVRQTNPSTLTDLERAARFLYLQRLCFGGKPGDVFGVESTHSARISLSRLDPVLDAAHERLEAVVFEQLDWADLIAR</sequence>
<dbReference type="SUPFAM" id="SSF53335">
    <property type="entry name" value="S-adenosyl-L-methionine-dependent methyltransferases"/>
    <property type="match status" value="1"/>
</dbReference>
<dbReference type="InterPro" id="IPR029063">
    <property type="entry name" value="SAM-dependent_MTases_sf"/>
</dbReference>
<name>A0A2C9D5M9_9HYPH</name>
<gene>
    <name evidence="1" type="ORF">HDIA_2012</name>
</gene>
<dbReference type="Proteomes" id="UP000223606">
    <property type="component" value="Chromosome 1"/>
</dbReference>
<evidence type="ECO:0000313" key="2">
    <source>
        <dbReference type="Proteomes" id="UP000223606"/>
    </source>
</evidence>
<dbReference type="KEGG" id="hdi:HDIA_2012"/>